<dbReference type="AlphaFoldDB" id="A0A8H5WFY8"/>
<evidence type="ECO:0000256" key="6">
    <source>
        <dbReference type="SAM" id="MobiDB-lite"/>
    </source>
</evidence>
<dbReference type="CDD" id="cd00067">
    <property type="entry name" value="GAL4"/>
    <property type="match status" value="1"/>
</dbReference>
<dbReference type="SUPFAM" id="SSF57701">
    <property type="entry name" value="Zn2/Cys6 DNA-binding domain"/>
    <property type="match status" value="1"/>
</dbReference>
<sequence>MATSEKQRETGSKPGLGETKSASRSRSACDACRRSKIRCSGGNPCSTCRWSQTCCHYTPGRRLGRPKGSKNKRTLLQQDAGGVDDDRQDCAVLNNIDPVLWVADGQQLPLDANYFGLDMDHGCDSISRFLSVNGFLNPTDCLGNETYNFVDSTLSLTDPTSLNADPSGPGQMDHGQRDDTERQSLSGRGLDLDSDNCPGSSPSSGSVSQTAPGCSCLPQLAKLLYQLEGLRYPEGPNSTGISVDSLLRGFQTAEMSWKGFMQCSAHKSQDDHKAALLLFAISIRKVLTKTISANIQTINEPSGELAVSIGTIKLTGEARSEILNLATGRAMRDIVAALQHVRVCTNRSVTATGNDMDCSSQFHSMAKASDMVDSKVGIAQRGLPPIHTLTQPRKETILSLLEILEKSIEGLE</sequence>
<organism evidence="8 9">
    <name type="scientific">Fusarium heterosporum</name>
    <dbReference type="NCBI Taxonomy" id="42747"/>
    <lineage>
        <taxon>Eukaryota</taxon>
        <taxon>Fungi</taxon>
        <taxon>Dikarya</taxon>
        <taxon>Ascomycota</taxon>
        <taxon>Pezizomycotina</taxon>
        <taxon>Sordariomycetes</taxon>
        <taxon>Hypocreomycetidae</taxon>
        <taxon>Hypocreales</taxon>
        <taxon>Nectriaceae</taxon>
        <taxon>Fusarium</taxon>
        <taxon>Fusarium heterosporum species complex</taxon>
    </lineage>
</organism>
<evidence type="ECO:0000313" key="9">
    <source>
        <dbReference type="Proteomes" id="UP000567885"/>
    </source>
</evidence>
<accession>A0A8H5WFY8</accession>
<dbReference type="EMBL" id="JAAGWQ010000303">
    <property type="protein sequence ID" value="KAF5657020.1"/>
    <property type="molecule type" value="Genomic_DNA"/>
</dbReference>
<dbReference type="GO" id="GO:0008270">
    <property type="term" value="F:zinc ion binding"/>
    <property type="evidence" value="ECO:0007669"/>
    <property type="project" value="InterPro"/>
</dbReference>
<keyword evidence="3" id="KW-0238">DNA-binding</keyword>
<evidence type="ECO:0000256" key="3">
    <source>
        <dbReference type="ARBA" id="ARBA00023125"/>
    </source>
</evidence>
<dbReference type="GO" id="GO:0005634">
    <property type="term" value="C:nucleus"/>
    <property type="evidence" value="ECO:0007669"/>
    <property type="project" value="UniProtKB-SubCell"/>
</dbReference>
<dbReference type="GO" id="GO:0043565">
    <property type="term" value="F:sequence-specific DNA binding"/>
    <property type="evidence" value="ECO:0007669"/>
    <property type="project" value="TreeGrafter"/>
</dbReference>
<comment type="subcellular location">
    <subcellularLocation>
        <location evidence="1">Nucleus</location>
    </subcellularLocation>
</comment>
<evidence type="ECO:0000313" key="8">
    <source>
        <dbReference type="EMBL" id="KAF5657020.1"/>
    </source>
</evidence>
<feature type="domain" description="Zn(2)-C6 fungal-type" evidence="7">
    <location>
        <begin position="28"/>
        <end position="57"/>
    </location>
</feature>
<dbReference type="PROSITE" id="PS00463">
    <property type="entry name" value="ZN2_CY6_FUNGAL_1"/>
    <property type="match status" value="1"/>
</dbReference>
<dbReference type="PANTHER" id="PTHR47540:SF2">
    <property type="entry name" value="ZN(II)2CYS6 TRANSCRIPTION FACTOR (EUROFUNG)"/>
    <property type="match status" value="1"/>
</dbReference>
<dbReference type="GO" id="GO:0045944">
    <property type="term" value="P:positive regulation of transcription by RNA polymerase II"/>
    <property type="evidence" value="ECO:0007669"/>
    <property type="project" value="TreeGrafter"/>
</dbReference>
<dbReference type="SMART" id="SM00066">
    <property type="entry name" value="GAL4"/>
    <property type="match status" value="1"/>
</dbReference>
<feature type="region of interest" description="Disordered" evidence="6">
    <location>
        <begin position="1"/>
        <end position="27"/>
    </location>
</feature>
<evidence type="ECO:0000256" key="2">
    <source>
        <dbReference type="ARBA" id="ARBA00023015"/>
    </source>
</evidence>
<name>A0A8H5WFY8_FUSHE</name>
<keyword evidence="5" id="KW-0539">Nucleus</keyword>
<dbReference type="Pfam" id="PF00172">
    <property type="entry name" value="Zn_clus"/>
    <property type="match status" value="1"/>
</dbReference>
<feature type="compositionally biased region" description="Low complexity" evidence="6">
    <location>
        <begin position="198"/>
        <end position="208"/>
    </location>
</feature>
<dbReference type="InterPro" id="IPR051711">
    <property type="entry name" value="Stress_Response_Reg"/>
</dbReference>
<dbReference type="PROSITE" id="PS50048">
    <property type="entry name" value="ZN2_CY6_FUNGAL_2"/>
    <property type="match status" value="1"/>
</dbReference>
<evidence type="ECO:0000256" key="4">
    <source>
        <dbReference type="ARBA" id="ARBA00023163"/>
    </source>
</evidence>
<comment type="caution">
    <text evidence="8">The sequence shown here is derived from an EMBL/GenBank/DDBJ whole genome shotgun (WGS) entry which is preliminary data.</text>
</comment>
<feature type="compositionally biased region" description="Basic and acidic residues" evidence="6">
    <location>
        <begin position="1"/>
        <end position="11"/>
    </location>
</feature>
<dbReference type="InterPro" id="IPR036864">
    <property type="entry name" value="Zn2-C6_fun-type_DNA-bd_sf"/>
</dbReference>
<feature type="region of interest" description="Disordered" evidence="6">
    <location>
        <begin position="158"/>
        <end position="211"/>
    </location>
</feature>
<dbReference type="Gene3D" id="4.10.240.10">
    <property type="entry name" value="Zn(2)-C6 fungal-type DNA-binding domain"/>
    <property type="match status" value="1"/>
</dbReference>
<protein>
    <submittedName>
        <fullName evidence="8">C6 finger domain-containing protein</fullName>
    </submittedName>
</protein>
<dbReference type="OrthoDB" id="2328572at2759"/>
<dbReference type="InterPro" id="IPR001138">
    <property type="entry name" value="Zn2Cys6_DnaBD"/>
</dbReference>
<reference evidence="8 9" key="1">
    <citation type="submission" date="2020-05" db="EMBL/GenBank/DDBJ databases">
        <title>Identification and distribution of gene clusters putatively required for synthesis of sphingolipid metabolism inhibitors in phylogenetically diverse species of the filamentous fungus Fusarium.</title>
        <authorList>
            <person name="Kim H.-S."/>
            <person name="Busman M."/>
            <person name="Brown D.W."/>
            <person name="Divon H."/>
            <person name="Uhlig S."/>
            <person name="Proctor R.H."/>
        </authorList>
    </citation>
    <scope>NUCLEOTIDE SEQUENCE [LARGE SCALE GENOMIC DNA]</scope>
    <source>
        <strain evidence="8 9">NRRL 20693</strain>
    </source>
</reference>
<keyword evidence="9" id="KW-1185">Reference proteome</keyword>
<dbReference type="Proteomes" id="UP000567885">
    <property type="component" value="Unassembled WGS sequence"/>
</dbReference>
<dbReference type="PANTHER" id="PTHR47540">
    <property type="entry name" value="THIAMINE REPRESSIBLE GENES REGULATORY PROTEIN THI5"/>
    <property type="match status" value="1"/>
</dbReference>
<keyword evidence="2" id="KW-0805">Transcription regulation</keyword>
<evidence type="ECO:0000256" key="5">
    <source>
        <dbReference type="ARBA" id="ARBA00023242"/>
    </source>
</evidence>
<evidence type="ECO:0000256" key="1">
    <source>
        <dbReference type="ARBA" id="ARBA00004123"/>
    </source>
</evidence>
<keyword evidence="4" id="KW-0804">Transcription</keyword>
<gene>
    <name evidence="8" type="ORF">FHETE_10669</name>
</gene>
<proteinExistence type="predicted"/>
<evidence type="ECO:0000259" key="7">
    <source>
        <dbReference type="PROSITE" id="PS50048"/>
    </source>
</evidence>
<dbReference type="GO" id="GO:0000981">
    <property type="term" value="F:DNA-binding transcription factor activity, RNA polymerase II-specific"/>
    <property type="evidence" value="ECO:0007669"/>
    <property type="project" value="InterPro"/>
</dbReference>